<dbReference type="GO" id="GO:0003677">
    <property type="term" value="F:DNA binding"/>
    <property type="evidence" value="ECO:0007669"/>
    <property type="project" value="UniProtKB-KW"/>
</dbReference>
<name>E0TGA1_PARBH</name>
<reference evidence="5 6" key="2">
    <citation type="journal article" date="2011" name="J. Bacteriol.">
        <title>Complete genome sequence of strain HTCC2503T of Parvularcula bermudensis, the type species of the order "Parvularculales" in the class Alphaproteobacteria.</title>
        <authorList>
            <person name="Oh H.M."/>
            <person name="Kang I."/>
            <person name="Vergin K.L."/>
            <person name="Kang D."/>
            <person name="Rhee K.H."/>
            <person name="Giovannoni S.J."/>
            <person name="Cho J.C."/>
        </authorList>
    </citation>
    <scope>NUCLEOTIDE SEQUENCE [LARGE SCALE GENOMIC DNA]</scope>
    <source>
        <strain evidence="6">ATCC BAA-594 / HTCC2503 / KCTC 12087</strain>
    </source>
</reference>
<dbReference type="eggNOG" id="COG0664">
    <property type="taxonomic scope" value="Bacteria"/>
</dbReference>
<dbReference type="Gene3D" id="1.10.10.10">
    <property type="entry name" value="Winged helix-like DNA-binding domain superfamily/Winged helix DNA-binding domain"/>
    <property type="match status" value="1"/>
</dbReference>
<dbReference type="InterPro" id="IPR036390">
    <property type="entry name" value="WH_DNA-bd_sf"/>
</dbReference>
<keyword evidence="6" id="KW-1185">Reference proteome</keyword>
<dbReference type="InterPro" id="IPR036388">
    <property type="entry name" value="WH-like_DNA-bd_sf"/>
</dbReference>
<dbReference type="STRING" id="314260.PB2503_05352"/>
<keyword evidence="3" id="KW-0804">Transcription</keyword>
<dbReference type="InterPro" id="IPR000595">
    <property type="entry name" value="cNMP-bd_dom"/>
</dbReference>
<dbReference type="Pfam" id="PF13545">
    <property type="entry name" value="HTH_Crp_2"/>
    <property type="match status" value="1"/>
</dbReference>
<evidence type="ECO:0000313" key="5">
    <source>
        <dbReference type="EMBL" id="ADM09144.1"/>
    </source>
</evidence>
<evidence type="ECO:0000259" key="4">
    <source>
        <dbReference type="PROSITE" id="PS50042"/>
    </source>
</evidence>
<dbReference type="PROSITE" id="PS50042">
    <property type="entry name" value="CNMP_BINDING_3"/>
    <property type="match status" value="1"/>
</dbReference>
<dbReference type="HOGENOM" id="CLU_1164971_0_0_5"/>
<keyword evidence="1" id="KW-0805">Transcription regulation</keyword>
<dbReference type="InterPro" id="IPR018490">
    <property type="entry name" value="cNMP-bd_dom_sf"/>
</dbReference>
<proteinExistence type="predicted"/>
<dbReference type="Gene3D" id="2.60.120.10">
    <property type="entry name" value="Jelly Rolls"/>
    <property type="match status" value="1"/>
</dbReference>
<keyword evidence="2" id="KW-0238">DNA-binding</keyword>
<dbReference type="EMBL" id="CP002156">
    <property type="protein sequence ID" value="ADM09144.1"/>
    <property type="molecule type" value="Genomic_DNA"/>
</dbReference>
<protein>
    <recommendedName>
        <fullName evidence="4">Cyclic nucleotide-binding domain-containing protein</fullName>
    </recommendedName>
</protein>
<dbReference type="SUPFAM" id="SSF46785">
    <property type="entry name" value="Winged helix' DNA-binding domain"/>
    <property type="match status" value="1"/>
</dbReference>
<evidence type="ECO:0000256" key="1">
    <source>
        <dbReference type="ARBA" id="ARBA00023015"/>
    </source>
</evidence>
<gene>
    <name evidence="5" type="ordered locus">PB2503_05352</name>
</gene>
<evidence type="ECO:0000256" key="3">
    <source>
        <dbReference type="ARBA" id="ARBA00023163"/>
    </source>
</evidence>
<dbReference type="AlphaFoldDB" id="E0TGA1"/>
<dbReference type="InterPro" id="IPR014710">
    <property type="entry name" value="RmlC-like_jellyroll"/>
</dbReference>
<dbReference type="OrthoDB" id="9849328at2"/>
<feature type="domain" description="Cyclic nucleotide-binding" evidence="4">
    <location>
        <begin position="47"/>
        <end position="150"/>
    </location>
</feature>
<organism evidence="5 6">
    <name type="scientific">Parvularcula bermudensis (strain ATCC BAA-594 / HTCC2503 / KCTC 12087)</name>
    <dbReference type="NCBI Taxonomy" id="314260"/>
    <lineage>
        <taxon>Bacteria</taxon>
        <taxon>Pseudomonadati</taxon>
        <taxon>Pseudomonadota</taxon>
        <taxon>Alphaproteobacteria</taxon>
        <taxon>Parvularculales</taxon>
        <taxon>Parvularculaceae</taxon>
        <taxon>Parvularcula</taxon>
    </lineage>
</organism>
<dbReference type="Proteomes" id="UP000001302">
    <property type="component" value="Chromosome"/>
</dbReference>
<dbReference type="GO" id="GO:0006355">
    <property type="term" value="P:regulation of DNA-templated transcription"/>
    <property type="evidence" value="ECO:0007669"/>
    <property type="project" value="InterPro"/>
</dbReference>
<accession>E0TGA1</accession>
<dbReference type="InterPro" id="IPR012318">
    <property type="entry name" value="HTH_CRP"/>
</dbReference>
<reference evidence="6" key="1">
    <citation type="submission" date="2010-08" db="EMBL/GenBank/DDBJ databases">
        <title>Genome sequence of Parvularcula bermudensis HTCC2503.</title>
        <authorList>
            <person name="Kang D.-M."/>
            <person name="Oh H.-M."/>
            <person name="Cho J.-C."/>
        </authorList>
    </citation>
    <scope>NUCLEOTIDE SEQUENCE [LARGE SCALE GENOMIC DNA]</scope>
    <source>
        <strain evidence="6">ATCC BAA-594 / HTCC2503 / KCTC 12087</strain>
    </source>
</reference>
<evidence type="ECO:0000256" key="2">
    <source>
        <dbReference type="ARBA" id="ARBA00023125"/>
    </source>
</evidence>
<dbReference type="RefSeq" id="WP_013300118.1">
    <property type="nucleotide sequence ID" value="NC_014414.1"/>
</dbReference>
<dbReference type="SUPFAM" id="SSF51206">
    <property type="entry name" value="cAMP-binding domain-like"/>
    <property type="match status" value="1"/>
</dbReference>
<dbReference type="KEGG" id="pbr:PB2503_05352"/>
<evidence type="ECO:0000313" key="6">
    <source>
        <dbReference type="Proteomes" id="UP000001302"/>
    </source>
</evidence>
<sequence length="238" mass="25797">MAAAIDPSHAMPIERERLSLLQAFPWLVGVSVPTLVAINAISDHVAYAEGDSIVIDGQFDGTTLFALAKGHARLVKATSRAGEFDVDELTSGQTVGLTGLLADETLGSLPLSLMATAPSDFFLIDCGAFRECIDTHDDLAKALLRHAARQWQQAVAPQDGRIDGERRIHRLLIDLVVRRNGNHVIDPMPRHSTMAEQCGVADREVAAVVARLIDSGIVKRDYPGLVVEDLSRLRSLAY</sequence>